<evidence type="ECO:0000313" key="3">
    <source>
        <dbReference type="Proteomes" id="UP001054857"/>
    </source>
</evidence>
<protein>
    <submittedName>
        <fullName evidence="2">Uncharacterized protein</fullName>
    </submittedName>
</protein>
<feature type="compositionally biased region" description="Low complexity" evidence="1">
    <location>
        <begin position="451"/>
        <end position="461"/>
    </location>
</feature>
<feature type="compositionally biased region" description="Pro residues" evidence="1">
    <location>
        <begin position="402"/>
        <end position="423"/>
    </location>
</feature>
<feature type="compositionally biased region" description="Low complexity" evidence="1">
    <location>
        <begin position="470"/>
        <end position="479"/>
    </location>
</feature>
<dbReference type="EMBL" id="BMAR01000018">
    <property type="protein sequence ID" value="GFR47427.1"/>
    <property type="molecule type" value="Genomic_DNA"/>
</dbReference>
<feature type="region of interest" description="Disordered" evidence="1">
    <location>
        <begin position="84"/>
        <end position="153"/>
    </location>
</feature>
<organism evidence="2 3">
    <name type="scientific">Astrephomene gubernaculifera</name>
    <dbReference type="NCBI Taxonomy" id="47775"/>
    <lineage>
        <taxon>Eukaryota</taxon>
        <taxon>Viridiplantae</taxon>
        <taxon>Chlorophyta</taxon>
        <taxon>core chlorophytes</taxon>
        <taxon>Chlorophyceae</taxon>
        <taxon>CS clade</taxon>
        <taxon>Chlamydomonadales</taxon>
        <taxon>Astrephomenaceae</taxon>
        <taxon>Astrephomene</taxon>
    </lineage>
</organism>
<comment type="caution">
    <text evidence="2">The sequence shown here is derived from an EMBL/GenBank/DDBJ whole genome shotgun (WGS) entry which is preliminary data.</text>
</comment>
<feature type="region of interest" description="Disordered" evidence="1">
    <location>
        <begin position="346"/>
        <end position="365"/>
    </location>
</feature>
<feature type="compositionally biased region" description="Pro residues" evidence="1">
    <location>
        <begin position="127"/>
        <end position="141"/>
    </location>
</feature>
<reference evidence="2 3" key="1">
    <citation type="journal article" date="2021" name="Sci. Rep.">
        <title>Genome sequencing of the multicellular alga Astrephomene provides insights into convergent evolution of germ-soma differentiation.</title>
        <authorList>
            <person name="Yamashita S."/>
            <person name="Yamamoto K."/>
            <person name="Matsuzaki R."/>
            <person name="Suzuki S."/>
            <person name="Yamaguchi H."/>
            <person name="Hirooka S."/>
            <person name="Minakuchi Y."/>
            <person name="Miyagishima S."/>
            <person name="Kawachi M."/>
            <person name="Toyoda A."/>
            <person name="Nozaki H."/>
        </authorList>
    </citation>
    <scope>NUCLEOTIDE SEQUENCE [LARGE SCALE GENOMIC DNA]</scope>
    <source>
        <strain evidence="2 3">NIES-4017</strain>
    </source>
</reference>
<feature type="non-terminal residue" evidence="2">
    <location>
        <position position="657"/>
    </location>
</feature>
<dbReference type="Proteomes" id="UP001054857">
    <property type="component" value="Unassembled WGS sequence"/>
</dbReference>
<feature type="compositionally biased region" description="Low complexity" evidence="1">
    <location>
        <begin position="84"/>
        <end position="111"/>
    </location>
</feature>
<evidence type="ECO:0000313" key="2">
    <source>
        <dbReference type="EMBL" id="GFR47427.1"/>
    </source>
</evidence>
<dbReference type="AlphaFoldDB" id="A0AAD3DVI2"/>
<sequence>GPTTVAQNGGVIHDVGGGGVASVVEAGMPRPQPQEQEQQQGRQQQRRARLSAADAAALLDPGPAPGFLPAAMAVLFGQDWSWPGSGGASSPAAPSHRRTGSSGSCLGAAGSQRPSRGWAASAAATPPLRPGGPPAPGPPGPFNNNSSSNASAASAAALSRRVASTPALTDLLSHAPAGGAGDGRGLLPAAAASTGSSAGAGRPDLANGGGGGAVRGGGGMGLAAAASAPDLAAVKGLEGPPASEAAGSAGLLHDTGIAAHQPAPLHSAPPAAASAAAACATGLTLSSDTSAAPLWPHGAASPPPSPSSSFVMPCGTTPLAAATTTCTTALGVATSATRTTTAAMLASEAGPEAAPVGPSAGLSSRSSSLASLAAPATADLRAVSPSPHSAPLTAAPEESPAPQDPRPFLPRPPLPPLPPPSPLPGLSSWIHDARPDAGSRPHPQASPADAGRQPLLQQQQQEQHRHGRPHPLQQQPQSHPQKRPPPPPLQQQPASVQRLCDVLEVRASIRRLTQLQERLHATRAAALGWRRRLSEAAEARQRLDCLRAGAERARSERDEWAGRAARGEAELQRLRETAAARRHSLGTRARALQHAAGVLQAAEQRRLRAEAELAGPSGRGQLAALTGALVGRRNRMVAELGRIFQVGAGGGEEETTN</sequence>
<keyword evidence="3" id="KW-1185">Reference proteome</keyword>
<proteinExistence type="predicted"/>
<feature type="compositionally biased region" description="Low complexity" evidence="1">
    <location>
        <begin position="142"/>
        <end position="153"/>
    </location>
</feature>
<gene>
    <name evidence="2" type="ORF">Agub_g9048</name>
</gene>
<accession>A0AAD3DVI2</accession>
<feature type="compositionally biased region" description="Low complexity" evidence="1">
    <location>
        <begin position="21"/>
        <end position="43"/>
    </location>
</feature>
<name>A0AAD3DVI2_9CHLO</name>
<feature type="region of interest" description="Disordered" evidence="1">
    <location>
        <begin position="379"/>
        <end position="496"/>
    </location>
</feature>
<evidence type="ECO:0000256" key="1">
    <source>
        <dbReference type="SAM" id="MobiDB-lite"/>
    </source>
</evidence>
<feature type="region of interest" description="Disordered" evidence="1">
    <location>
        <begin position="1"/>
        <end position="50"/>
    </location>
</feature>